<dbReference type="InterPro" id="IPR011990">
    <property type="entry name" value="TPR-like_helical_dom_sf"/>
</dbReference>
<dbReference type="Proteomes" id="UP001595722">
    <property type="component" value="Unassembled WGS sequence"/>
</dbReference>
<evidence type="ECO:0000256" key="1">
    <source>
        <dbReference type="SAM" id="SignalP"/>
    </source>
</evidence>
<keyword evidence="3" id="KW-1185">Reference proteome</keyword>
<protein>
    <submittedName>
        <fullName evidence="2">Tetratricopeptide repeat protein</fullName>
    </submittedName>
</protein>
<dbReference type="SMART" id="SM00028">
    <property type="entry name" value="TPR"/>
    <property type="match status" value="2"/>
</dbReference>
<sequence length="272" mass="30240">MAMKSVNSALRGATRGLAACCVVLLSACAGNNTKPESPAVAEAGVLQPDSSQPQLMATEGYLPQQKKDAQGKWLSYDAIKNPYLANKSQVNKGSVLLFIEAQKAWRDEDYTTVEQKLNVIVNNDKALSGPWVMRARLSLQREQYEKAEEQLLKALALNSENVNAYPLLAQVQRLQGKFFHAQNTLARALTLWPDFPEAHYNLALLYDAYLNKEVAAQQHLEAYLFLEKEVEPAVYAWLKDIASRTGVQQSSVGKQTNPSEFLRQADVLLANE</sequence>
<feature type="chain" id="PRO_5045297787" evidence="1">
    <location>
        <begin position="30"/>
        <end position="272"/>
    </location>
</feature>
<evidence type="ECO:0000313" key="3">
    <source>
        <dbReference type="Proteomes" id="UP001595722"/>
    </source>
</evidence>
<evidence type="ECO:0000313" key="2">
    <source>
        <dbReference type="EMBL" id="MFC3679191.1"/>
    </source>
</evidence>
<dbReference type="InterPro" id="IPR019734">
    <property type="entry name" value="TPR_rpt"/>
</dbReference>
<organism evidence="2 3">
    <name type="scientific">Bacterioplanoides pacificum</name>
    <dbReference type="NCBI Taxonomy" id="1171596"/>
    <lineage>
        <taxon>Bacteria</taxon>
        <taxon>Pseudomonadati</taxon>
        <taxon>Pseudomonadota</taxon>
        <taxon>Gammaproteobacteria</taxon>
        <taxon>Oceanospirillales</taxon>
        <taxon>Oceanospirillaceae</taxon>
        <taxon>Bacterioplanoides</taxon>
    </lineage>
</organism>
<gene>
    <name evidence="2" type="ORF">ACFOMG_03590</name>
</gene>
<proteinExistence type="predicted"/>
<accession>A0ABV7VR17</accession>
<feature type="signal peptide" evidence="1">
    <location>
        <begin position="1"/>
        <end position="29"/>
    </location>
</feature>
<keyword evidence="1" id="KW-0732">Signal</keyword>
<name>A0ABV7VR17_9GAMM</name>
<comment type="caution">
    <text evidence="2">The sequence shown here is derived from an EMBL/GenBank/DDBJ whole genome shotgun (WGS) entry which is preliminary data.</text>
</comment>
<dbReference type="PROSITE" id="PS51257">
    <property type="entry name" value="PROKAR_LIPOPROTEIN"/>
    <property type="match status" value="1"/>
</dbReference>
<reference evidence="3" key="1">
    <citation type="journal article" date="2019" name="Int. J. Syst. Evol. Microbiol.">
        <title>The Global Catalogue of Microorganisms (GCM) 10K type strain sequencing project: providing services to taxonomists for standard genome sequencing and annotation.</title>
        <authorList>
            <consortium name="The Broad Institute Genomics Platform"/>
            <consortium name="The Broad Institute Genome Sequencing Center for Infectious Disease"/>
            <person name="Wu L."/>
            <person name="Ma J."/>
        </authorList>
    </citation>
    <scope>NUCLEOTIDE SEQUENCE [LARGE SCALE GENOMIC DNA]</scope>
    <source>
        <strain evidence="3">KCTC 42424</strain>
    </source>
</reference>
<dbReference type="Gene3D" id="1.25.40.10">
    <property type="entry name" value="Tetratricopeptide repeat domain"/>
    <property type="match status" value="1"/>
</dbReference>
<dbReference type="RefSeq" id="WP_376864850.1">
    <property type="nucleotide sequence ID" value="NZ_JBHRYB010000003.1"/>
</dbReference>
<dbReference type="EMBL" id="JBHRYB010000003">
    <property type="protein sequence ID" value="MFC3679191.1"/>
    <property type="molecule type" value="Genomic_DNA"/>
</dbReference>
<dbReference type="SUPFAM" id="SSF48452">
    <property type="entry name" value="TPR-like"/>
    <property type="match status" value="1"/>
</dbReference>